<evidence type="ECO:0000313" key="3">
    <source>
        <dbReference type="Proteomes" id="UP000054639"/>
    </source>
</evidence>
<dbReference type="STRING" id="45072.Lqua_2180"/>
<evidence type="ECO:0000313" key="4">
    <source>
        <dbReference type="Proteomes" id="UP000254230"/>
    </source>
</evidence>
<reference evidence="1 3" key="1">
    <citation type="submission" date="2015-11" db="EMBL/GenBank/DDBJ databases">
        <title>Genomic analysis of 38 Legionella species identifies large and diverse effector repertoires.</title>
        <authorList>
            <person name="Burstein D."/>
            <person name="Amaro F."/>
            <person name="Zusman T."/>
            <person name="Lifshitz Z."/>
            <person name="Cohen O."/>
            <person name="Gilbert J.A."/>
            <person name="Pupko T."/>
            <person name="Shuman H.A."/>
            <person name="Segal G."/>
        </authorList>
    </citation>
    <scope>NUCLEOTIDE SEQUENCE [LARGE SCALE GENOMIC DNA]</scope>
    <source>
        <strain evidence="1 3">ATCC 49507</strain>
    </source>
</reference>
<dbReference type="EMBL" id="UGOW01000001">
    <property type="protein sequence ID" value="STY16680.1"/>
    <property type="molecule type" value="Genomic_DNA"/>
</dbReference>
<keyword evidence="3" id="KW-1185">Reference proteome</keyword>
<dbReference type="EMBL" id="LNYR01000031">
    <property type="protein sequence ID" value="KTD47787.1"/>
    <property type="molecule type" value="Genomic_DNA"/>
</dbReference>
<accession>A0A378KXW4</accession>
<dbReference type="Proteomes" id="UP000054639">
    <property type="component" value="Unassembled WGS sequence"/>
</dbReference>
<evidence type="ECO:0000313" key="1">
    <source>
        <dbReference type="EMBL" id="KTD47787.1"/>
    </source>
</evidence>
<gene>
    <name evidence="1" type="ORF">Lqua_2180</name>
    <name evidence="2" type="ORF">NCTC12376_00471</name>
</gene>
<evidence type="ECO:0000313" key="2">
    <source>
        <dbReference type="EMBL" id="STY16680.1"/>
    </source>
</evidence>
<dbReference type="AlphaFoldDB" id="A0A378KXW4"/>
<reference evidence="2 4" key="2">
    <citation type="submission" date="2018-06" db="EMBL/GenBank/DDBJ databases">
        <authorList>
            <consortium name="Pathogen Informatics"/>
            <person name="Doyle S."/>
        </authorList>
    </citation>
    <scope>NUCLEOTIDE SEQUENCE [LARGE SCALE GENOMIC DNA]</scope>
    <source>
        <strain evidence="2 4">NCTC12376</strain>
    </source>
</reference>
<organism evidence="2 4">
    <name type="scientific">Legionella quateirensis</name>
    <dbReference type="NCBI Taxonomy" id="45072"/>
    <lineage>
        <taxon>Bacteria</taxon>
        <taxon>Pseudomonadati</taxon>
        <taxon>Pseudomonadota</taxon>
        <taxon>Gammaproteobacteria</taxon>
        <taxon>Legionellales</taxon>
        <taxon>Legionellaceae</taxon>
        <taxon>Legionella</taxon>
    </lineage>
</organism>
<dbReference type="Proteomes" id="UP000254230">
    <property type="component" value="Unassembled WGS sequence"/>
</dbReference>
<name>A0A378KXW4_9GAMM</name>
<protein>
    <submittedName>
        <fullName evidence="2">Uncharacterized protein</fullName>
    </submittedName>
</protein>
<sequence length="151" mass="17343">MLSDDLMKNSETEQEIHNPRLSELDAINLTEWLIFKIKILYGRSIFEGDNPEEAFAIRQEWQDLVTKIGKKGVLGTIDYLLSGHHSVPSFPPSPVEFRKCYRTHVSPSLMQGCVVSTQKKLPVLRGEEHQAGYLKFQELVKKLKPNYLESK</sequence>
<proteinExistence type="predicted"/>